<evidence type="ECO:0000256" key="3">
    <source>
        <dbReference type="ARBA" id="ARBA00023212"/>
    </source>
</evidence>
<dbReference type="PROSITE" id="PS50202">
    <property type="entry name" value="MSP"/>
    <property type="match status" value="1"/>
</dbReference>
<dbReference type="EMBL" id="UZAM01007097">
    <property type="protein sequence ID" value="VDO96641.1"/>
    <property type="molecule type" value="Genomic_DNA"/>
</dbReference>
<evidence type="ECO:0000256" key="4">
    <source>
        <dbReference type="ARBA" id="ARBA00023273"/>
    </source>
</evidence>
<keyword evidence="10" id="KW-1185">Reference proteome</keyword>
<dbReference type="PANTHER" id="PTHR22920">
    <property type="entry name" value="MAJOR SPERM PROTEIN"/>
    <property type="match status" value="1"/>
</dbReference>
<dbReference type="OrthoDB" id="5918453at2759"/>
<dbReference type="InterPro" id="IPR000535">
    <property type="entry name" value="MSP_dom"/>
</dbReference>
<dbReference type="InterPro" id="IPR008962">
    <property type="entry name" value="PapD-like_sf"/>
</dbReference>
<evidence type="ECO:0000313" key="10">
    <source>
        <dbReference type="Proteomes" id="UP000270296"/>
    </source>
</evidence>
<keyword evidence="3 7" id="KW-0206">Cytoskeleton</keyword>
<comment type="subcellular location">
    <subcellularLocation>
        <location evidence="6">Cell projection</location>
        <location evidence="6">Pseudopodium</location>
    </subcellularLocation>
    <subcellularLocation>
        <location evidence="1">Cytoplasm</location>
        <location evidence="1">Cytoskeleton</location>
    </subcellularLocation>
</comment>
<protein>
    <recommendedName>
        <fullName evidence="7">Major sperm protein</fullName>
    </recommendedName>
</protein>
<evidence type="ECO:0000256" key="1">
    <source>
        <dbReference type="ARBA" id="ARBA00004245"/>
    </source>
</evidence>
<dbReference type="SUPFAM" id="SSF49354">
    <property type="entry name" value="PapD-like"/>
    <property type="match status" value="1"/>
</dbReference>
<dbReference type="GO" id="GO:0005856">
    <property type="term" value="C:cytoskeleton"/>
    <property type="evidence" value="ECO:0007669"/>
    <property type="project" value="UniProtKB-SubCell"/>
</dbReference>
<dbReference type="WBParaSite" id="SBAD_0000223101-mRNA-1">
    <property type="protein sequence ID" value="SBAD_0000223101-mRNA-1"/>
    <property type="gene ID" value="SBAD_0000223101"/>
</dbReference>
<evidence type="ECO:0000256" key="7">
    <source>
        <dbReference type="RuleBase" id="RU003425"/>
    </source>
</evidence>
<keyword evidence="2" id="KW-0963">Cytoplasm</keyword>
<accession>A0A183IET4</accession>
<reference evidence="11" key="1">
    <citation type="submission" date="2016-06" db="UniProtKB">
        <authorList>
            <consortium name="WormBaseParasite"/>
        </authorList>
    </citation>
    <scope>IDENTIFICATION</scope>
</reference>
<dbReference type="AlphaFoldDB" id="A0A183IET4"/>
<dbReference type="PANTHER" id="PTHR22920:SF7">
    <property type="entry name" value="MSP DOMAIN-CONTAINING PROTEIN-RELATED"/>
    <property type="match status" value="1"/>
</dbReference>
<evidence type="ECO:0000256" key="2">
    <source>
        <dbReference type="ARBA" id="ARBA00022490"/>
    </source>
</evidence>
<organism evidence="11">
    <name type="scientific">Soboliphyme baturini</name>
    <dbReference type="NCBI Taxonomy" id="241478"/>
    <lineage>
        <taxon>Eukaryota</taxon>
        <taxon>Metazoa</taxon>
        <taxon>Ecdysozoa</taxon>
        <taxon>Nematoda</taxon>
        <taxon>Enoplea</taxon>
        <taxon>Dorylaimia</taxon>
        <taxon>Dioctophymatida</taxon>
        <taxon>Dioctophymatoidea</taxon>
        <taxon>Soboliphymatidae</taxon>
        <taxon>Soboliphyme</taxon>
    </lineage>
</organism>
<dbReference type="InterPro" id="IPR051155">
    <property type="entry name" value="Nematode_MSP"/>
</dbReference>
<evidence type="ECO:0000259" key="8">
    <source>
        <dbReference type="PROSITE" id="PS50202"/>
    </source>
</evidence>
<dbReference type="InterPro" id="IPR013783">
    <property type="entry name" value="Ig-like_fold"/>
</dbReference>
<dbReference type="Gene3D" id="2.60.40.10">
    <property type="entry name" value="Immunoglobulins"/>
    <property type="match status" value="1"/>
</dbReference>
<keyword evidence="4" id="KW-0966">Cell projection</keyword>
<sequence length="127" mass="14450">MAGKTLPGDIITQPSQVVYFNAPFDDKKNIPMQITNNGTRRIVWALKCTNLKRLSVDPPAGILDPNETVSLWIGCEPFNYQLENTEGDRITVEWTDAPPDAPKRFNREFFQGDVIIRRKNIQIAYNA</sequence>
<feature type="domain" description="MSP" evidence="8">
    <location>
        <begin position="9"/>
        <end position="127"/>
    </location>
</feature>
<reference evidence="9 10" key="2">
    <citation type="submission" date="2018-11" db="EMBL/GenBank/DDBJ databases">
        <authorList>
            <consortium name="Pathogen Informatics"/>
        </authorList>
    </citation>
    <scope>NUCLEOTIDE SEQUENCE [LARGE SCALE GENOMIC DNA]</scope>
</reference>
<dbReference type="GO" id="GO:0031143">
    <property type="term" value="C:pseudopodium"/>
    <property type="evidence" value="ECO:0007669"/>
    <property type="project" value="UniProtKB-SubCell"/>
</dbReference>
<evidence type="ECO:0000313" key="11">
    <source>
        <dbReference type="WBParaSite" id="SBAD_0000223101-mRNA-1"/>
    </source>
</evidence>
<dbReference type="Pfam" id="PF00635">
    <property type="entry name" value="Motile_Sperm"/>
    <property type="match status" value="1"/>
</dbReference>
<evidence type="ECO:0000256" key="5">
    <source>
        <dbReference type="ARBA" id="ARBA00037744"/>
    </source>
</evidence>
<dbReference type="Proteomes" id="UP000270296">
    <property type="component" value="Unassembled WGS sequence"/>
</dbReference>
<comment type="function">
    <text evidence="5 7">Central component in molecular interactions underlying sperm crawling. Forms an extensive filament system that extends from sperm villipoda, along the leading edge of the pseudopod.</text>
</comment>
<name>A0A183IET4_9BILA</name>
<gene>
    <name evidence="9" type="ORF">SBAD_LOCUS2128</name>
</gene>
<evidence type="ECO:0000256" key="6">
    <source>
        <dbReference type="ARBA" id="ARBA00037818"/>
    </source>
</evidence>
<evidence type="ECO:0000313" key="9">
    <source>
        <dbReference type="EMBL" id="VDO96641.1"/>
    </source>
</evidence>
<proteinExistence type="predicted"/>